<dbReference type="EMBL" id="CP034208">
    <property type="protein sequence ID" value="QBZ62027.1"/>
    <property type="molecule type" value="Genomic_DNA"/>
</dbReference>
<evidence type="ECO:0000256" key="1">
    <source>
        <dbReference type="SAM" id="SignalP"/>
    </source>
</evidence>
<proteinExistence type="predicted"/>
<evidence type="ECO:0000313" key="3">
    <source>
        <dbReference type="Proteomes" id="UP000294847"/>
    </source>
</evidence>
<feature type="chain" id="PRO_5020566155" evidence="1">
    <location>
        <begin position="22"/>
        <end position="44"/>
    </location>
</feature>
<name>A0A4P7NJ06_PYROR</name>
<feature type="signal peptide" evidence="1">
    <location>
        <begin position="1"/>
        <end position="21"/>
    </location>
</feature>
<evidence type="ECO:0000313" key="2">
    <source>
        <dbReference type="EMBL" id="QBZ62027.1"/>
    </source>
</evidence>
<gene>
    <name evidence="2" type="ORF">PoMZ_10901</name>
</gene>
<protein>
    <submittedName>
        <fullName evidence="2">Uncharacterized protein</fullName>
    </submittedName>
</protein>
<keyword evidence="1" id="KW-0732">Signal</keyword>
<dbReference type="Proteomes" id="UP000294847">
    <property type="component" value="Chromosome 5"/>
</dbReference>
<dbReference type="AlphaFoldDB" id="A0A4P7NJ06"/>
<sequence length="44" mass="5038">MRNRSWLTWTWLLDIHAYVACNDDNRGDGGLMVTGQVDDRAEGK</sequence>
<reference evidence="2 3" key="1">
    <citation type="journal article" date="2019" name="Mol. Biol. Evol.">
        <title>Blast fungal genomes show frequent chromosomal changes, gene gains and losses, and effector gene turnover.</title>
        <authorList>
            <person name="Gomez Luciano L.B."/>
            <person name="Jason Tsai I."/>
            <person name="Chuma I."/>
            <person name="Tosa Y."/>
            <person name="Chen Y.H."/>
            <person name="Li J.Y."/>
            <person name="Li M.Y."/>
            <person name="Jade Lu M.Y."/>
            <person name="Nakayashiki H."/>
            <person name="Li W.H."/>
        </authorList>
    </citation>
    <scope>NUCLEOTIDE SEQUENCE [LARGE SCALE GENOMIC DNA]</scope>
    <source>
        <strain evidence="2">MZ5-1-6</strain>
    </source>
</reference>
<accession>A0A4P7NJ06</accession>
<organism evidence="2 3">
    <name type="scientific">Pyricularia oryzae</name>
    <name type="common">Rice blast fungus</name>
    <name type="synonym">Magnaporthe oryzae</name>
    <dbReference type="NCBI Taxonomy" id="318829"/>
    <lineage>
        <taxon>Eukaryota</taxon>
        <taxon>Fungi</taxon>
        <taxon>Dikarya</taxon>
        <taxon>Ascomycota</taxon>
        <taxon>Pezizomycotina</taxon>
        <taxon>Sordariomycetes</taxon>
        <taxon>Sordariomycetidae</taxon>
        <taxon>Magnaporthales</taxon>
        <taxon>Pyriculariaceae</taxon>
        <taxon>Pyricularia</taxon>
    </lineage>
</organism>